<dbReference type="EMBL" id="LN649229">
    <property type="protein sequence ID" value="CEI65439.1"/>
    <property type="molecule type" value="Genomic_DNA"/>
</dbReference>
<evidence type="ECO:0000313" key="1">
    <source>
        <dbReference type="EMBL" id="CEI65439.1"/>
    </source>
</evidence>
<dbReference type="Proteomes" id="UP000245910">
    <property type="component" value="Chromosome I"/>
</dbReference>
<proteinExistence type="predicted"/>
<organism evidence="1 2">
    <name type="scientific">Fusarium venenatum</name>
    <dbReference type="NCBI Taxonomy" id="56646"/>
    <lineage>
        <taxon>Eukaryota</taxon>
        <taxon>Fungi</taxon>
        <taxon>Dikarya</taxon>
        <taxon>Ascomycota</taxon>
        <taxon>Pezizomycotina</taxon>
        <taxon>Sordariomycetes</taxon>
        <taxon>Hypocreomycetidae</taxon>
        <taxon>Hypocreales</taxon>
        <taxon>Nectriaceae</taxon>
        <taxon>Fusarium</taxon>
    </lineage>
</organism>
<dbReference type="KEGG" id="fvn:FVRRES_01951"/>
<dbReference type="RefSeq" id="XP_025589159.1">
    <property type="nucleotide sequence ID" value="XM_025729989.2"/>
</dbReference>
<protein>
    <submittedName>
        <fullName evidence="1">Uncharacterized protein</fullName>
    </submittedName>
</protein>
<name>A0A2L2T6U7_9HYPO</name>
<evidence type="ECO:0000313" key="2">
    <source>
        <dbReference type="Proteomes" id="UP000245910"/>
    </source>
</evidence>
<dbReference type="AlphaFoldDB" id="A0A2L2T6U7"/>
<accession>A0A2L2T6U7</accession>
<sequence>MSVESIRLVRTDMDLWHKASKAVMTMDELAAEKTGWGKRSARYSACDAAREALGSSDFLIIKKALTHVPWQDRIMNSSVSTKTLAPCGFAVFYPKDRDIDWSPFKEYVKKFVSYRFHRCLTLVKEPIMAGFKLHDIPHDSLEPLQSHFVSMQEAGSIPVGLRHDAFLYVDYEALQSLNLDRPFIWLCQPQEHSTAQEHLGPVKVDIKHVAPVLLMRLTQRDMLLEGRQLLM</sequence>
<reference evidence="2" key="1">
    <citation type="submission" date="2014-10" db="EMBL/GenBank/DDBJ databases">
        <authorList>
            <person name="King R."/>
        </authorList>
    </citation>
    <scope>NUCLEOTIDE SEQUENCE [LARGE SCALE GENOMIC DNA]</scope>
    <source>
        <strain evidence="2">A3/5</strain>
    </source>
</reference>
<keyword evidence="2" id="KW-1185">Reference proteome</keyword>
<dbReference type="GeneID" id="37253595"/>